<feature type="domain" description="Tc1-like transposase DDE" evidence="1">
    <location>
        <begin position="5"/>
        <end position="60"/>
    </location>
</feature>
<protein>
    <recommendedName>
        <fullName evidence="1">Tc1-like transposase DDE domain-containing protein</fullName>
    </recommendedName>
</protein>
<dbReference type="AlphaFoldDB" id="A0A3N4JEG3"/>
<accession>A0A3N4JEG3</accession>
<sequence>MNIPHLYLVEDNAPSHQTARSVDKEERKEKGIVTLDWPSKSPDINQIEGIWDYEKDEISTWQFVGAGKAVVDGAKAVLVQTWEDLPQAVIDNKCQSFHEKLQRIIIHGGNNNFNG</sequence>
<dbReference type="OrthoDB" id="3687914at2759"/>
<dbReference type="EMBL" id="ML120412">
    <property type="protein sequence ID" value="RPA96662.1"/>
    <property type="molecule type" value="Genomic_DNA"/>
</dbReference>
<evidence type="ECO:0000313" key="2">
    <source>
        <dbReference type="EMBL" id="RPA96662.1"/>
    </source>
</evidence>
<name>A0A3N4JEG3_9PEZI</name>
<keyword evidence="3" id="KW-1185">Reference proteome</keyword>
<dbReference type="Proteomes" id="UP000276215">
    <property type="component" value="Unassembled WGS sequence"/>
</dbReference>
<reference evidence="2 3" key="1">
    <citation type="journal article" date="2018" name="Nat. Ecol. Evol.">
        <title>Pezizomycetes genomes reveal the molecular basis of ectomycorrhizal truffle lifestyle.</title>
        <authorList>
            <person name="Murat C."/>
            <person name="Payen T."/>
            <person name="Noel B."/>
            <person name="Kuo A."/>
            <person name="Morin E."/>
            <person name="Chen J."/>
            <person name="Kohler A."/>
            <person name="Krizsan K."/>
            <person name="Balestrini R."/>
            <person name="Da Silva C."/>
            <person name="Montanini B."/>
            <person name="Hainaut M."/>
            <person name="Levati E."/>
            <person name="Barry K.W."/>
            <person name="Belfiori B."/>
            <person name="Cichocki N."/>
            <person name="Clum A."/>
            <person name="Dockter R.B."/>
            <person name="Fauchery L."/>
            <person name="Guy J."/>
            <person name="Iotti M."/>
            <person name="Le Tacon F."/>
            <person name="Lindquist E.A."/>
            <person name="Lipzen A."/>
            <person name="Malagnac F."/>
            <person name="Mello A."/>
            <person name="Molinier V."/>
            <person name="Miyauchi S."/>
            <person name="Poulain J."/>
            <person name="Riccioni C."/>
            <person name="Rubini A."/>
            <person name="Sitrit Y."/>
            <person name="Splivallo R."/>
            <person name="Traeger S."/>
            <person name="Wang M."/>
            <person name="Zifcakova L."/>
            <person name="Wipf D."/>
            <person name="Zambonelli A."/>
            <person name="Paolocci F."/>
            <person name="Nowrousian M."/>
            <person name="Ottonello S."/>
            <person name="Baldrian P."/>
            <person name="Spatafora J.W."/>
            <person name="Henrissat B."/>
            <person name="Nagy L.G."/>
            <person name="Aury J.M."/>
            <person name="Wincker P."/>
            <person name="Grigoriev I.V."/>
            <person name="Bonfante P."/>
            <person name="Martin F.M."/>
        </authorList>
    </citation>
    <scope>NUCLEOTIDE SEQUENCE [LARGE SCALE GENOMIC DNA]</scope>
    <source>
        <strain evidence="2 3">120613-1</strain>
    </source>
</reference>
<evidence type="ECO:0000313" key="3">
    <source>
        <dbReference type="Proteomes" id="UP000276215"/>
    </source>
</evidence>
<dbReference type="InterPro" id="IPR036397">
    <property type="entry name" value="RNaseH_sf"/>
</dbReference>
<evidence type="ECO:0000259" key="1">
    <source>
        <dbReference type="Pfam" id="PF13358"/>
    </source>
</evidence>
<organism evidence="2 3">
    <name type="scientific">Choiromyces venosus 120613-1</name>
    <dbReference type="NCBI Taxonomy" id="1336337"/>
    <lineage>
        <taxon>Eukaryota</taxon>
        <taxon>Fungi</taxon>
        <taxon>Dikarya</taxon>
        <taxon>Ascomycota</taxon>
        <taxon>Pezizomycotina</taxon>
        <taxon>Pezizomycetes</taxon>
        <taxon>Pezizales</taxon>
        <taxon>Tuberaceae</taxon>
        <taxon>Choiromyces</taxon>
    </lineage>
</organism>
<dbReference type="GO" id="GO:0003676">
    <property type="term" value="F:nucleic acid binding"/>
    <property type="evidence" value="ECO:0007669"/>
    <property type="project" value="InterPro"/>
</dbReference>
<gene>
    <name evidence="2" type="ORF">L873DRAFT_1811013</name>
</gene>
<dbReference type="Gene3D" id="3.30.420.10">
    <property type="entry name" value="Ribonuclease H-like superfamily/Ribonuclease H"/>
    <property type="match status" value="1"/>
</dbReference>
<dbReference type="STRING" id="1336337.A0A3N4JEG3"/>
<dbReference type="InterPro" id="IPR038717">
    <property type="entry name" value="Tc1-like_DDE_dom"/>
</dbReference>
<proteinExistence type="predicted"/>
<dbReference type="Pfam" id="PF13358">
    <property type="entry name" value="DDE_3"/>
    <property type="match status" value="1"/>
</dbReference>